<reference evidence="2" key="1">
    <citation type="journal article" date="2012" name="Science">
        <title>Fermentation, hydrogen, and sulfur metabolism in multiple uncultivated bacterial phyla.</title>
        <authorList>
            <person name="Wrighton K.C."/>
            <person name="Thomas B.C."/>
            <person name="Sharon I."/>
            <person name="Miller C.S."/>
            <person name="Castelle C.J."/>
            <person name="VerBerkmoes N.C."/>
            <person name="Wilkins M.J."/>
            <person name="Hettich R.L."/>
            <person name="Lipton M.S."/>
            <person name="Williams K.H."/>
            <person name="Long P.E."/>
            <person name="Banfield J.F."/>
        </authorList>
    </citation>
    <scope>NUCLEOTIDE SEQUENCE [LARGE SCALE GENOMIC DNA]</scope>
</reference>
<dbReference type="EMBL" id="AMFJ01036236">
    <property type="protein sequence ID" value="EKD24495.1"/>
    <property type="molecule type" value="Genomic_DNA"/>
</dbReference>
<proteinExistence type="predicted"/>
<name>K1X357_9BACT</name>
<feature type="domain" description="Inner membrane protein YgaP-like transmembrane" evidence="1">
    <location>
        <begin position="1"/>
        <end position="64"/>
    </location>
</feature>
<dbReference type="Pfam" id="PF11127">
    <property type="entry name" value="YgaP-like_TM"/>
    <property type="match status" value="1"/>
</dbReference>
<evidence type="ECO:0000259" key="1">
    <source>
        <dbReference type="Pfam" id="PF11127"/>
    </source>
</evidence>
<gene>
    <name evidence="2" type="ORF">ACD_80C00229G0001</name>
</gene>
<dbReference type="AlphaFoldDB" id="K1X357"/>
<sequence>MKINAGAYDRVIRIFIGLVLFGVWYLRLADLWQILAYIAGLFLLLNGITGRCFTYEIFKINTCPLHPVSKVKVMIFSIILIVFGWSGLFFTSQTSQTSLANDIHQVNEHYKEVVFYAERWNKDTAIMHYEKLMSVFWMFYENSKNHVPAIIKNDKQFLPNLENIKTILDSVKDDLYTWNLTLVVSKLNVIDNVLQSIIIIQ</sequence>
<accession>K1X357</accession>
<protein>
    <recommendedName>
        <fullName evidence="1">Inner membrane protein YgaP-like transmembrane domain-containing protein</fullName>
    </recommendedName>
</protein>
<evidence type="ECO:0000313" key="2">
    <source>
        <dbReference type="EMBL" id="EKD24495.1"/>
    </source>
</evidence>
<organism evidence="2">
    <name type="scientific">uncultured bacterium</name>
    <name type="common">gcode 4</name>
    <dbReference type="NCBI Taxonomy" id="1234023"/>
    <lineage>
        <taxon>Bacteria</taxon>
        <taxon>environmental samples</taxon>
    </lineage>
</organism>
<comment type="caution">
    <text evidence="2">The sequence shown here is derived from an EMBL/GenBank/DDBJ whole genome shotgun (WGS) entry which is preliminary data.</text>
</comment>
<dbReference type="InterPro" id="IPR021309">
    <property type="entry name" value="YgaP-like_TM"/>
</dbReference>